<evidence type="ECO:0000256" key="5">
    <source>
        <dbReference type="ARBA" id="ARBA00022777"/>
    </source>
</evidence>
<evidence type="ECO:0000256" key="7">
    <source>
        <dbReference type="PROSITE-ProRule" id="PRU00169"/>
    </source>
</evidence>
<dbReference type="InterPro" id="IPR003661">
    <property type="entry name" value="HisK_dim/P_dom"/>
</dbReference>
<dbReference type="SUPFAM" id="SSF52172">
    <property type="entry name" value="CheY-like"/>
    <property type="match status" value="1"/>
</dbReference>
<dbReference type="InterPro" id="IPR011006">
    <property type="entry name" value="CheY-like_superfamily"/>
</dbReference>
<keyword evidence="8" id="KW-0175">Coiled coil</keyword>
<dbReference type="PROSITE" id="PS50112">
    <property type="entry name" value="PAS"/>
    <property type="match status" value="1"/>
</dbReference>
<sequence>MADVKQSELAELQLRLEEAEETIRAIRSGSVDAFVVEVPNGARVYTLESADRPYRLLVEEMQQGAITLSLDGTIAYCNRRFADLVGKPLERLLGVAFHEFIPFAARTFYESLLQQGRAGSSEGETHVQKFNGTLVPVFLTINALPPESGVAIGLLVTDLTSQHHHEKLNSLLGELKESDRRKNEFLAMLAHELRNPLAPIRNAVQLLRLTKGGDGATIHSIAEMMERQLGQMARLIDDLLDISRISRGTIELRRARIELTSAVQHAVDAARTLVDEKVHTLTLTLPSQPVYLNADPTRFAQVVGNLLSNACKFTDKGGQIWLTVAVDEVGDAKSGAHPSSESSLLPAMATIRVRDSGLGIAADQLIRIFEMFVQVDTSLGRPVSGLGIGLALVKSLVEMHGGSAEVNSAGIGQGSEFVVRIPILVERLTPLLPPADQPTAINSHRILVVDDNRDSARSLAMLLKFLGNKTQMAFDGLEAVEVAATFLPEIVLLDIGMPRLNGYDACRKIRDQPWGKSMVLVALTGWGEDEARQKSKDAGFDGHIVKPVDHAILAKLLAELLPIPA</sequence>
<dbReference type="InterPro" id="IPR035965">
    <property type="entry name" value="PAS-like_dom_sf"/>
</dbReference>
<dbReference type="PROSITE" id="PS50110">
    <property type="entry name" value="RESPONSE_REGULATORY"/>
    <property type="match status" value="1"/>
</dbReference>
<dbReference type="GO" id="GO:0000155">
    <property type="term" value="F:phosphorelay sensor kinase activity"/>
    <property type="evidence" value="ECO:0007669"/>
    <property type="project" value="InterPro"/>
</dbReference>
<proteinExistence type="predicted"/>
<gene>
    <name evidence="12" type="primary">luxQ_15</name>
    <name evidence="12" type="ORF">ETAA8_65490</name>
</gene>
<dbReference type="Pfam" id="PF00072">
    <property type="entry name" value="Response_reg"/>
    <property type="match status" value="1"/>
</dbReference>
<dbReference type="SMART" id="SM00448">
    <property type="entry name" value="REC"/>
    <property type="match status" value="1"/>
</dbReference>
<dbReference type="InterPro" id="IPR003594">
    <property type="entry name" value="HATPase_dom"/>
</dbReference>
<reference evidence="12 13" key="1">
    <citation type="submission" date="2019-02" db="EMBL/GenBank/DDBJ databases">
        <title>Deep-cultivation of Planctomycetes and their phenomic and genomic characterization uncovers novel biology.</title>
        <authorList>
            <person name="Wiegand S."/>
            <person name="Jogler M."/>
            <person name="Boedeker C."/>
            <person name="Pinto D."/>
            <person name="Vollmers J."/>
            <person name="Rivas-Marin E."/>
            <person name="Kohn T."/>
            <person name="Peeters S.H."/>
            <person name="Heuer A."/>
            <person name="Rast P."/>
            <person name="Oberbeckmann S."/>
            <person name="Bunk B."/>
            <person name="Jeske O."/>
            <person name="Meyerdierks A."/>
            <person name="Storesund J.E."/>
            <person name="Kallscheuer N."/>
            <person name="Luecker S."/>
            <person name="Lage O.M."/>
            <person name="Pohl T."/>
            <person name="Merkel B.J."/>
            <person name="Hornburger P."/>
            <person name="Mueller R.-W."/>
            <person name="Bruemmer F."/>
            <person name="Labrenz M."/>
            <person name="Spormann A.M."/>
            <person name="Op den Camp H."/>
            <person name="Overmann J."/>
            <person name="Amann R."/>
            <person name="Jetten M.S.M."/>
            <person name="Mascher T."/>
            <person name="Medema M.H."/>
            <person name="Devos D.P."/>
            <person name="Kaster A.-K."/>
            <person name="Ovreas L."/>
            <person name="Rohde M."/>
            <person name="Galperin M.Y."/>
            <person name="Jogler C."/>
        </authorList>
    </citation>
    <scope>NUCLEOTIDE SEQUENCE [LARGE SCALE GENOMIC DNA]</scope>
    <source>
        <strain evidence="12 13">ETA_A8</strain>
    </source>
</reference>
<dbReference type="EMBL" id="CP036274">
    <property type="protein sequence ID" value="QDU31392.1"/>
    <property type="molecule type" value="Genomic_DNA"/>
</dbReference>
<dbReference type="KEGG" id="aagg:ETAA8_65490"/>
<dbReference type="AlphaFoldDB" id="A0A517YME5"/>
<dbReference type="EC" id="2.7.13.3" evidence="2"/>
<evidence type="ECO:0000313" key="13">
    <source>
        <dbReference type="Proteomes" id="UP000315017"/>
    </source>
</evidence>
<dbReference type="PANTHER" id="PTHR43547">
    <property type="entry name" value="TWO-COMPONENT HISTIDINE KINASE"/>
    <property type="match status" value="1"/>
</dbReference>
<dbReference type="PRINTS" id="PR00344">
    <property type="entry name" value="BCTRLSENSOR"/>
</dbReference>
<dbReference type="Gene3D" id="3.30.565.10">
    <property type="entry name" value="Histidine kinase-like ATPase, C-terminal domain"/>
    <property type="match status" value="1"/>
</dbReference>
<dbReference type="InterPro" id="IPR001789">
    <property type="entry name" value="Sig_transdc_resp-reg_receiver"/>
</dbReference>
<name>A0A517YME5_9BACT</name>
<accession>A0A517YME5</accession>
<keyword evidence="6" id="KW-0902">Two-component regulatory system</keyword>
<evidence type="ECO:0000259" key="11">
    <source>
        <dbReference type="PROSITE" id="PS50112"/>
    </source>
</evidence>
<evidence type="ECO:0000259" key="9">
    <source>
        <dbReference type="PROSITE" id="PS50109"/>
    </source>
</evidence>
<evidence type="ECO:0000313" key="12">
    <source>
        <dbReference type="EMBL" id="QDU31392.1"/>
    </source>
</evidence>
<dbReference type="CDD" id="cd00130">
    <property type="entry name" value="PAS"/>
    <property type="match status" value="1"/>
</dbReference>
<dbReference type="InterPro" id="IPR036097">
    <property type="entry name" value="HisK_dim/P_sf"/>
</dbReference>
<keyword evidence="4 12" id="KW-0808">Transferase</keyword>
<dbReference type="SUPFAM" id="SSF55785">
    <property type="entry name" value="PYP-like sensor domain (PAS domain)"/>
    <property type="match status" value="1"/>
</dbReference>
<organism evidence="12 13">
    <name type="scientific">Anatilimnocola aggregata</name>
    <dbReference type="NCBI Taxonomy" id="2528021"/>
    <lineage>
        <taxon>Bacteria</taxon>
        <taxon>Pseudomonadati</taxon>
        <taxon>Planctomycetota</taxon>
        <taxon>Planctomycetia</taxon>
        <taxon>Pirellulales</taxon>
        <taxon>Pirellulaceae</taxon>
        <taxon>Anatilimnocola</taxon>
    </lineage>
</organism>
<feature type="domain" description="Response regulatory" evidence="10">
    <location>
        <begin position="445"/>
        <end position="561"/>
    </location>
</feature>
<dbReference type="SMART" id="SM00091">
    <property type="entry name" value="PAS"/>
    <property type="match status" value="1"/>
</dbReference>
<dbReference type="InterPro" id="IPR005467">
    <property type="entry name" value="His_kinase_dom"/>
</dbReference>
<evidence type="ECO:0000256" key="2">
    <source>
        <dbReference type="ARBA" id="ARBA00012438"/>
    </source>
</evidence>
<dbReference type="SUPFAM" id="SSF47384">
    <property type="entry name" value="Homodimeric domain of signal transducing histidine kinase"/>
    <property type="match status" value="1"/>
</dbReference>
<dbReference type="SMART" id="SM00387">
    <property type="entry name" value="HATPase_c"/>
    <property type="match status" value="1"/>
</dbReference>
<dbReference type="RefSeq" id="WP_145098451.1">
    <property type="nucleotide sequence ID" value="NZ_CP036274.1"/>
</dbReference>
<evidence type="ECO:0000256" key="6">
    <source>
        <dbReference type="ARBA" id="ARBA00023012"/>
    </source>
</evidence>
<dbReference type="Pfam" id="PF00512">
    <property type="entry name" value="HisKA"/>
    <property type="match status" value="1"/>
</dbReference>
<dbReference type="Pfam" id="PF02518">
    <property type="entry name" value="HATPase_c"/>
    <property type="match status" value="1"/>
</dbReference>
<dbReference type="InterPro" id="IPR036890">
    <property type="entry name" value="HATPase_C_sf"/>
</dbReference>
<evidence type="ECO:0000256" key="8">
    <source>
        <dbReference type="SAM" id="Coils"/>
    </source>
</evidence>
<dbReference type="Gene3D" id="3.30.450.20">
    <property type="entry name" value="PAS domain"/>
    <property type="match status" value="1"/>
</dbReference>
<dbReference type="Proteomes" id="UP000315017">
    <property type="component" value="Chromosome"/>
</dbReference>
<dbReference type="CDD" id="cd17580">
    <property type="entry name" value="REC_2_DhkD-like"/>
    <property type="match status" value="1"/>
</dbReference>
<evidence type="ECO:0000259" key="10">
    <source>
        <dbReference type="PROSITE" id="PS50110"/>
    </source>
</evidence>
<keyword evidence="13" id="KW-1185">Reference proteome</keyword>
<feature type="modified residue" description="4-aspartylphosphate" evidence="7">
    <location>
        <position position="494"/>
    </location>
</feature>
<dbReference type="OrthoDB" id="259454at2"/>
<feature type="coiled-coil region" evidence="8">
    <location>
        <begin position="2"/>
        <end position="29"/>
    </location>
</feature>
<keyword evidence="5 12" id="KW-0418">Kinase</keyword>
<evidence type="ECO:0000256" key="4">
    <source>
        <dbReference type="ARBA" id="ARBA00022679"/>
    </source>
</evidence>
<feature type="domain" description="Histidine kinase" evidence="9">
    <location>
        <begin position="188"/>
        <end position="425"/>
    </location>
</feature>
<dbReference type="Gene3D" id="1.10.287.130">
    <property type="match status" value="1"/>
</dbReference>
<comment type="catalytic activity">
    <reaction evidence="1">
        <text>ATP + protein L-histidine = ADP + protein N-phospho-L-histidine.</text>
        <dbReference type="EC" id="2.7.13.3"/>
    </reaction>
</comment>
<protein>
    <recommendedName>
        <fullName evidence="2">histidine kinase</fullName>
        <ecNumber evidence="2">2.7.13.3</ecNumber>
    </recommendedName>
</protein>
<dbReference type="InterPro" id="IPR000014">
    <property type="entry name" value="PAS"/>
</dbReference>
<evidence type="ECO:0000256" key="3">
    <source>
        <dbReference type="ARBA" id="ARBA00022553"/>
    </source>
</evidence>
<dbReference type="NCBIfam" id="TIGR00229">
    <property type="entry name" value="sensory_box"/>
    <property type="match status" value="1"/>
</dbReference>
<dbReference type="CDD" id="cd00082">
    <property type="entry name" value="HisKA"/>
    <property type="match status" value="1"/>
</dbReference>
<dbReference type="PANTHER" id="PTHR43547:SF2">
    <property type="entry name" value="HYBRID SIGNAL TRANSDUCTION HISTIDINE KINASE C"/>
    <property type="match status" value="1"/>
</dbReference>
<dbReference type="Pfam" id="PF13426">
    <property type="entry name" value="PAS_9"/>
    <property type="match status" value="1"/>
</dbReference>
<dbReference type="InterPro" id="IPR004358">
    <property type="entry name" value="Sig_transdc_His_kin-like_C"/>
</dbReference>
<evidence type="ECO:0000256" key="1">
    <source>
        <dbReference type="ARBA" id="ARBA00000085"/>
    </source>
</evidence>
<dbReference type="PROSITE" id="PS50109">
    <property type="entry name" value="HIS_KIN"/>
    <property type="match status" value="1"/>
</dbReference>
<dbReference type="Gene3D" id="3.40.50.2300">
    <property type="match status" value="1"/>
</dbReference>
<dbReference type="SUPFAM" id="SSF55874">
    <property type="entry name" value="ATPase domain of HSP90 chaperone/DNA topoisomerase II/histidine kinase"/>
    <property type="match status" value="1"/>
</dbReference>
<dbReference type="SMART" id="SM00388">
    <property type="entry name" value="HisKA"/>
    <property type="match status" value="1"/>
</dbReference>
<keyword evidence="3 7" id="KW-0597">Phosphoprotein</keyword>
<dbReference type="FunFam" id="1.10.287.130:FF:000001">
    <property type="entry name" value="Two-component sensor histidine kinase"/>
    <property type="match status" value="1"/>
</dbReference>
<feature type="domain" description="PAS" evidence="11">
    <location>
        <begin position="50"/>
        <end position="94"/>
    </location>
</feature>